<dbReference type="Gene3D" id="4.10.1240.10">
    <property type="entry name" value="GPCR, family 2, extracellular hormone receptor domain"/>
    <property type="match status" value="1"/>
</dbReference>
<evidence type="ECO:0000256" key="4">
    <source>
        <dbReference type="ARBA" id="ARBA00022692"/>
    </source>
</evidence>
<dbReference type="PANTHER" id="PTHR45930:SF2">
    <property type="entry name" value="ADHESION G PROTEIN-COUPLED RECEPTOR A3"/>
    <property type="match status" value="1"/>
</dbReference>
<keyword evidence="7 15" id="KW-1133">Transmembrane helix</keyword>
<feature type="transmembrane region" description="Helical" evidence="15">
    <location>
        <begin position="724"/>
        <end position="747"/>
    </location>
</feature>
<dbReference type="SMART" id="SM00409">
    <property type="entry name" value="IG"/>
    <property type="match status" value="1"/>
</dbReference>
<evidence type="ECO:0000256" key="16">
    <source>
        <dbReference type="SAM" id="SignalP"/>
    </source>
</evidence>
<dbReference type="PROSITE" id="PS50227">
    <property type="entry name" value="G_PROTEIN_RECEP_F2_3"/>
    <property type="match status" value="1"/>
</dbReference>
<gene>
    <name evidence="21" type="ORF">Baya_6798</name>
</gene>
<proteinExistence type="inferred from homology"/>
<dbReference type="Gene3D" id="3.80.10.10">
    <property type="entry name" value="Ribonuclease Inhibitor"/>
    <property type="match status" value="1"/>
</dbReference>
<dbReference type="PROSITE" id="PS50261">
    <property type="entry name" value="G_PROTEIN_RECEP_F2_4"/>
    <property type="match status" value="1"/>
</dbReference>
<dbReference type="Pfam" id="PF13855">
    <property type="entry name" value="LRR_8"/>
    <property type="match status" value="1"/>
</dbReference>
<evidence type="ECO:0000256" key="14">
    <source>
        <dbReference type="SAM" id="MobiDB-lite"/>
    </source>
</evidence>
<dbReference type="GO" id="GO:0007166">
    <property type="term" value="P:cell surface receptor signaling pathway"/>
    <property type="evidence" value="ECO:0007669"/>
    <property type="project" value="InterPro"/>
</dbReference>
<feature type="region of interest" description="Disordered" evidence="14">
    <location>
        <begin position="980"/>
        <end position="1005"/>
    </location>
</feature>
<dbReference type="InterPro" id="IPR003591">
    <property type="entry name" value="Leu-rich_rpt_typical-subtyp"/>
</dbReference>
<dbReference type="InterPro" id="IPR051963">
    <property type="entry name" value="Adhesion_GPCR_A"/>
</dbReference>
<protein>
    <submittedName>
        <fullName evidence="21">Adhesion G protein-coupled receptor A3</fullName>
    </submittedName>
</protein>
<dbReference type="InterPro" id="IPR036179">
    <property type="entry name" value="Ig-like_dom_sf"/>
</dbReference>
<dbReference type="InterPro" id="IPR001611">
    <property type="entry name" value="Leu-rich_rpt"/>
</dbReference>
<comment type="similarity">
    <text evidence="2">Belongs to the G-protein coupled receptor 2 family. Adhesion G-protein coupled receptor (ADGR) subfamily.</text>
</comment>
<feature type="compositionally biased region" description="Polar residues" evidence="14">
    <location>
        <begin position="1267"/>
        <end position="1282"/>
    </location>
</feature>
<feature type="compositionally biased region" description="Basic residues" evidence="14">
    <location>
        <begin position="1127"/>
        <end position="1142"/>
    </location>
</feature>
<dbReference type="OrthoDB" id="10031018at2759"/>
<dbReference type="Gene3D" id="1.20.1070.10">
    <property type="entry name" value="Rhodopsin 7-helix transmembrane proteins"/>
    <property type="match status" value="1"/>
</dbReference>
<keyword evidence="13" id="KW-0393">Immunoglobulin domain</keyword>
<dbReference type="InterPro" id="IPR003599">
    <property type="entry name" value="Ig_sub"/>
</dbReference>
<feature type="domain" description="G-protein coupled receptors family 2 profile 2" evidence="19">
    <location>
        <begin position="656"/>
        <end position="945"/>
    </location>
</feature>
<dbReference type="SUPFAM" id="SSF48726">
    <property type="entry name" value="Immunoglobulin"/>
    <property type="match status" value="1"/>
</dbReference>
<evidence type="ECO:0000256" key="12">
    <source>
        <dbReference type="ARBA" id="ARBA00023224"/>
    </source>
</evidence>
<keyword evidence="8" id="KW-0297">G-protein coupled receptor</keyword>
<dbReference type="InterPro" id="IPR000203">
    <property type="entry name" value="GPS"/>
</dbReference>
<keyword evidence="9 15" id="KW-0472">Membrane</keyword>
<dbReference type="InterPro" id="IPR058808">
    <property type="entry name" value="GAIN_ADGRA2/3"/>
</dbReference>
<evidence type="ECO:0000259" key="18">
    <source>
        <dbReference type="PROSITE" id="PS50227"/>
    </source>
</evidence>
<feature type="signal peptide" evidence="16">
    <location>
        <begin position="1"/>
        <end position="23"/>
    </location>
</feature>
<evidence type="ECO:0000256" key="11">
    <source>
        <dbReference type="ARBA" id="ARBA00023170"/>
    </source>
</evidence>
<reference evidence="21 22" key="1">
    <citation type="journal article" date="2019" name="Genome Biol. Evol.">
        <title>Whole-Genome Sequencing of the Giant Devil Catfish, Bagarius yarrelli.</title>
        <authorList>
            <person name="Jiang W."/>
            <person name="Lv Y."/>
            <person name="Cheng L."/>
            <person name="Yang K."/>
            <person name="Chao B."/>
            <person name="Wang X."/>
            <person name="Li Y."/>
            <person name="Pan X."/>
            <person name="You X."/>
            <person name="Zhang Y."/>
            <person name="Yang J."/>
            <person name="Li J."/>
            <person name="Zhang X."/>
            <person name="Liu S."/>
            <person name="Sun C."/>
            <person name="Yang J."/>
            <person name="Shi Q."/>
        </authorList>
    </citation>
    <scope>NUCLEOTIDE SEQUENCE [LARGE SCALE GENOMIC DNA]</scope>
    <source>
        <strain evidence="21">JWS20170419001</strain>
        <tissue evidence="21">Muscle</tissue>
    </source>
</reference>
<evidence type="ECO:0000256" key="2">
    <source>
        <dbReference type="ARBA" id="ARBA00007343"/>
    </source>
</evidence>
<feature type="transmembrane region" description="Helical" evidence="15">
    <location>
        <begin position="658"/>
        <end position="679"/>
    </location>
</feature>
<dbReference type="InterPro" id="IPR046338">
    <property type="entry name" value="GAIN_dom_sf"/>
</dbReference>
<feature type="transmembrane region" description="Helical" evidence="15">
    <location>
        <begin position="691"/>
        <end position="712"/>
    </location>
</feature>
<feature type="transmembrane region" description="Helical" evidence="15">
    <location>
        <begin position="887"/>
        <end position="908"/>
    </location>
</feature>
<feature type="transmembrane region" description="Helical" evidence="15">
    <location>
        <begin position="920"/>
        <end position="943"/>
    </location>
</feature>
<keyword evidence="10" id="KW-1015">Disulfide bond</keyword>
<dbReference type="Pfam" id="PF01825">
    <property type="entry name" value="GPS"/>
    <property type="match status" value="1"/>
</dbReference>
<dbReference type="InterPro" id="IPR000483">
    <property type="entry name" value="Cys-rich_flank_reg_C"/>
</dbReference>
<evidence type="ECO:0000259" key="17">
    <source>
        <dbReference type="PROSITE" id="PS50221"/>
    </source>
</evidence>
<dbReference type="SMART" id="SM00303">
    <property type="entry name" value="GPS"/>
    <property type="match status" value="1"/>
</dbReference>
<keyword evidence="6" id="KW-0677">Repeat</keyword>
<evidence type="ECO:0000256" key="3">
    <source>
        <dbReference type="ARBA" id="ARBA00022614"/>
    </source>
</evidence>
<comment type="subcellular location">
    <subcellularLocation>
        <location evidence="1">Membrane</location>
        <topology evidence="1">Multi-pass membrane protein</topology>
    </subcellularLocation>
</comment>
<dbReference type="Gene3D" id="2.60.40.10">
    <property type="entry name" value="Immunoglobulins"/>
    <property type="match status" value="1"/>
</dbReference>
<evidence type="ECO:0000256" key="7">
    <source>
        <dbReference type="ARBA" id="ARBA00022989"/>
    </source>
</evidence>
<dbReference type="SMART" id="SM00369">
    <property type="entry name" value="LRR_TYP"/>
    <property type="match status" value="3"/>
</dbReference>
<dbReference type="PROSITE" id="PS50835">
    <property type="entry name" value="IG_LIKE"/>
    <property type="match status" value="1"/>
</dbReference>
<dbReference type="Pfam" id="PF07679">
    <property type="entry name" value="I-set"/>
    <property type="match status" value="1"/>
</dbReference>
<accession>A0A556TYU8</accession>
<dbReference type="PANTHER" id="PTHR45930">
    <property type="entry name" value="G-PROTEIN COUPLED RECEPTOR 124-LIKE PROTEIN"/>
    <property type="match status" value="1"/>
</dbReference>
<dbReference type="SMART" id="SM00082">
    <property type="entry name" value="LRRCT"/>
    <property type="match status" value="1"/>
</dbReference>
<dbReference type="InterPro" id="IPR000832">
    <property type="entry name" value="GPCR_2_secretin-like"/>
</dbReference>
<dbReference type="InterPro" id="IPR007110">
    <property type="entry name" value="Ig-like_dom"/>
</dbReference>
<feature type="transmembrane region" description="Helical" evidence="15">
    <location>
        <begin position="813"/>
        <end position="836"/>
    </location>
</feature>
<evidence type="ECO:0000256" key="9">
    <source>
        <dbReference type="ARBA" id="ARBA00023136"/>
    </source>
</evidence>
<evidence type="ECO:0000256" key="1">
    <source>
        <dbReference type="ARBA" id="ARBA00004141"/>
    </source>
</evidence>
<dbReference type="PROSITE" id="PS50221">
    <property type="entry name" value="GAIN_B"/>
    <property type="match status" value="1"/>
</dbReference>
<dbReference type="Pfam" id="PF26588">
    <property type="entry name" value="GAIN_ADGRA3"/>
    <property type="match status" value="1"/>
</dbReference>
<keyword evidence="5 16" id="KW-0732">Signal</keyword>
<dbReference type="GO" id="GO:0009897">
    <property type="term" value="C:external side of plasma membrane"/>
    <property type="evidence" value="ECO:0007669"/>
    <property type="project" value="TreeGrafter"/>
</dbReference>
<evidence type="ECO:0000256" key="5">
    <source>
        <dbReference type="ARBA" id="ARBA00022729"/>
    </source>
</evidence>
<feature type="chain" id="PRO_5021793216" evidence="16">
    <location>
        <begin position="24"/>
        <end position="1293"/>
    </location>
</feature>
<dbReference type="InterPro" id="IPR032675">
    <property type="entry name" value="LRR_dom_sf"/>
</dbReference>
<dbReference type="Gene3D" id="2.60.220.50">
    <property type="match status" value="1"/>
</dbReference>
<keyword evidence="11 21" id="KW-0675">Receptor</keyword>
<dbReference type="InterPro" id="IPR001879">
    <property type="entry name" value="GPCR_2_extracellular_dom"/>
</dbReference>
<dbReference type="Pfam" id="PF00002">
    <property type="entry name" value="7tm_2"/>
    <property type="match status" value="1"/>
</dbReference>
<keyword evidence="4 15" id="KW-0812">Transmembrane</keyword>
<dbReference type="InterPro" id="IPR013098">
    <property type="entry name" value="Ig_I-set"/>
</dbReference>
<evidence type="ECO:0000313" key="21">
    <source>
        <dbReference type="EMBL" id="TSL34585.1"/>
    </source>
</evidence>
<organism evidence="21 22">
    <name type="scientific">Bagarius yarrelli</name>
    <name type="common">Goonch</name>
    <name type="synonym">Bagrus yarrelli</name>
    <dbReference type="NCBI Taxonomy" id="175774"/>
    <lineage>
        <taxon>Eukaryota</taxon>
        <taxon>Metazoa</taxon>
        <taxon>Chordata</taxon>
        <taxon>Craniata</taxon>
        <taxon>Vertebrata</taxon>
        <taxon>Euteleostomi</taxon>
        <taxon>Actinopterygii</taxon>
        <taxon>Neopterygii</taxon>
        <taxon>Teleostei</taxon>
        <taxon>Ostariophysi</taxon>
        <taxon>Siluriformes</taxon>
        <taxon>Sisoridae</taxon>
        <taxon>Sisorinae</taxon>
        <taxon>Bagarius</taxon>
    </lineage>
</organism>
<dbReference type="InterPro" id="IPR036445">
    <property type="entry name" value="GPCR_2_extracell_dom_sf"/>
</dbReference>
<evidence type="ECO:0000259" key="20">
    <source>
        <dbReference type="PROSITE" id="PS50835"/>
    </source>
</evidence>
<keyword evidence="22" id="KW-1185">Reference proteome</keyword>
<dbReference type="InterPro" id="IPR017981">
    <property type="entry name" value="GPCR_2-like_7TM"/>
</dbReference>
<dbReference type="InterPro" id="IPR013783">
    <property type="entry name" value="Ig-like_fold"/>
</dbReference>
<feature type="domain" description="Ig-like" evidence="20">
    <location>
        <begin position="202"/>
        <end position="300"/>
    </location>
</feature>
<keyword evidence="12" id="KW-0807">Transducer</keyword>
<name>A0A556TYU8_BAGYA</name>
<dbReference type="Proteomes" id="UP000319801">
    <property type="component" value="Unassembled WGS sequence"/>
</dbReference>
<comment type="caution">
    <text evidence="21">The sequence shown here is derived from an EMBL/GenBank/DDBJ whole genome shotgun (WGS) entry which is preliminary data.</text>
</comment>
<evidence type="ECO:0000256" key="15">
    <source>
        <dbReference type="SAM" id="Phobius"/>
    </source>
</evidence>
<feature type="region of interest" description="Disordered" evidence="14">
    <location>
        <begin position="1257"/>
        <end position="1293"/>
    </location>
</feature>
<feature type="transmembrane region" description="Helical" evidence="15">
    <location>
        <begin position="773"/>
        <end position="793"/>
    </location>
</feature>
<evidence type="ECO:0000256" key="6">
    <source>
        <dbReference type="ARBA" id="ARBA00022737"/>
    </source>
</evidence>
<feature type="region of interest" description="Disordered" evidence="14">
    <location>
        <begin position="1118"/>
        <end position="1197"/>
    </location>
</feature>
<sequence length="1293" mass="142290">MSLGSWCVFFLAFVLLGSTYCAASPECKIYDERSKSSGRSGTADKKVVCSNMELQQVLPVSSFPNRTVTLILSTNKIQELLNGSFAGLSMLERLDIKNNIMTRIEPGAFLGLTALKRLDLSNNRIGCLNADIFKGLTNLVKLEFQSPYLLCDCNLQWLVRWIKDNGIVVKDTRCSYPRTLQGQPITTLKPEMLTCDAPLELPSFQMTPSQHQIVFQGDSLPFQCMASFVDEDMQVLWYQDGKMVESDATQGISIEKSMVQNCSLIASALTISNIQPGFTGDWECRVRTNRGNNTRTVHIVVLENSAKYCSPERVSNNKGDYRWPRTLAGIMAYLPCARQITGTGIYSGSSAEDRRARRRCDRSGHWAEEDYSRCEYMKDTTRVLHIINQMALNLTNAVHTAQQLLAYTVEAPNFSDKVDVIFVAEMIEKIGAFAEKYKEQNSHNIAVEAHVIKASSFNGMTCTLFQKVSPERTLIPHLGNLNPDISLDRQLSFKCNVTSNLSALALKNTIVEASVQLPPSLFSSMLSSGQADDGIYKLQLLAFRNGKLFPSTGNSTKRKSVVTPVILTKIEGISLQSLRSRVNVTLRRFVQGLDPVAARWDFTAQEGQGGWQSEGCIILQHDNNFTTLSCDLLSNYALLMDLTRTEPSMNSIRPLHPVIYIAAIMLSICLLAIIISYIYHHKSVCISKKCWHMLINLCLHILLTCAAFAGGINQTTYASVCQAVGIVMHYSTLATALWSGVTARNIYKQVTRKTKQYEELDEPPPPPRPMLRFYLIGGGIPIIVCGITAAANIKNYGSRPGAPYCWMAWEPSLGAFYGPVAFIIFVDCMYFLSILLQLRRHPERRFELKEQSEEQQRLSVTEIAGSAGQAQTSGPISLSALENEHTFLAQLVGVAGALALYSLLWLFGALAVSQEHPLDLAFSCLFGVAALALGAFLVGHHCVTRQDMRRHWAQTCCLGHQRYIMQVDSLLAPITGASGDGSTNTGNGEVPRCHTSGTESSCTNKSPPSACNSTQGCKLTNLQVEAAQCKAISAPKNGTAILDNSLTEHSLDNEIKMHVAPVEVQYRPNISSNGLPGMVSASGNINGHIGRHHKNRARAHRASRLTVLREYAYDVPTSVEGSEHSAPQRRHHHESLHARNSRRAAYLAYRERQQSQHQQDSSDASASLPRRTRQHDRSTTRGTSIGNGLGKSRLRNSLGSGLGSGTIISQNKGVGNGCVVGVEAEAELLSSVKDCPKQPLPVELEVQPKSYGLNLASENGLAKSSERQQNLPPLNTDSSGSIKTGLWKHETTV</sequence>
<keyword evidence="3" id="KW-0433">Leucine-rich repeat</keyword>
<dbReference type="GO" id="GO:0004930">
    <property type="term" value="F:G protein-coupled receptor activity"/>
    <property type="evidence" value="ECO:0007669"/>
    <property type="project" value="UniProtKB-KW"/>
</dbReference>
<feature type="domain" description="G-protein coupled receptors family 2 profile 1" evidence="18">
    <location>
        <begin position="283"/>
        <end position="378"/>
    </location>
</feature>
<evidence type="ECO:0000256" key="13">
    <source>
        <dbReference type="ARBA" id="ARBA00023319"/>
    </source>
</evidence>
<dbReference type="SUPFAM" id="SSF52058">
    <property type="entry name" value="L domain-like"/>
    <property type="match status" value="1"/>
</dbReference>
<evidence type="ECO:0000313" key="22">
    <source>
        <dbReference type="Proteomes" id="UP000319801"/>
    </source>
</evidence>
<evidence type="ECO:0000259" key="19">
    <source>
        <dbReference type="PROSITE" id="PS50261"/>
    </source>
</evidence>
<evidence type="ECO:0000256" key="8">
    <source>
        <dbReference type="ARBA" id="ARBA00023040"/>
    </source>
</evidence>
<feature type="domain" description="GAIN-B" evidence="17">
    <location>
        <begin position="487"/>
        <end position="646"/>
    </location>
</feature>
<dbReference type="SUPFAM" id="SSF111418">
    <property type="entry name" value="Hormone receptor domain"/>
    <property type="match status" value="1"/>
</dbReference>
<evidence type="ECO:0000256" key="10">
    <source>
        <dbReference type="ARBA" id="ARBA00023157"/>
    </source>
</evidence>
<dbReference type="EMBL" id="VCAZ01000030">
    <property type="protein sequence ID" value="TSL34585.1"/>
    <property type="molecule type" value="Genomic_DNA"/>
</dbReference>
<feature type="compositionally biased region" description="Polar residues" evidence="14">
    <location>
        <begin position="995"/>
        <end position="1005"/>
    </location>
</feature>
<dbReference type="InterPro" id="IPR057244">
    <property type="entry name" value="GAIN_B"/>
</dbReference>
<feature type="compositionally biased region" description="Low complexity" evidence="14">
    <location>
        <begin position="1155"/>
        <end position="1167"/>
    </location>
</feature>